<evidence type="ECO:0000313" key="1">
    <source>
        <dbReference type="EMBL" id="MBL0374642.1"/>
    </source>
</evidence>
<sequence length="57" mass="5832">MYGLALAVAGPALVEVTGAVEAAAKATGALGAIAWGLEACEKWLNEFFADTTFKVES</sequence>
<reference evidence="1" key="1">
    <citation type="submission" date="2021-01" db="EMBL/GenBank/DDBJ databases">
        <title>Rhizobium sp. strain KVB221 16S ribosomal RNA gene Genome sequencing and assembly.</title>
        <authorList>
            <person name="Kang M."/>
        </authorList>
    </citation>
    <scope>NUCLEOTIDE SEQUENCE</scope>
    <source>
        <strain evidence="1">KVB221</strain>
    </source>
</reference>
<gene>
    <name evidence="1" type="ORF">JJB09_21755</name>
</gene>
<dbReference type="AlphaFoldDB" id="A0A936YTI6"/>
<organism evidence="1 2">
    <name type="scientific">Rhizobium setariae</name>
    <dbReference type="NCBI Taxonomy" id="2801340"/>
    <lineage>
        <taxon>Bacteria</taxon>
        <taxon>Pseudomonadati</taxon>
        <taxon>Pseudomonadota</taxon>
        <taxon>Alphaproteobacteria</taxon>
        <taxon>Hyphomicrobiales</taxon>
        <taxon>Rhizobiaceae</taxon>
        <taxon>Rhizobium/Agrobacterium group</taxon>
        <taxon>Rhizobium</taxon>
    </lineage>
</organism>
<comment type="caution">
    <text evidence="1">The sequence shown here is derived from an EMBL/GenBank/DDBJ whole genome shotgun (WGS) entry which is preliminary data.</text>
</comment>
<dbReference type="RefSeq" id="WP_201663186.1">
    <property type="nucleotide sequence ID" value="NZ_JAEQNC010000014.1"/>
</dbReference>
<evidence type="ECO:0000313" key="2">
    <source>
        <dbReference type="Proteomes" id="UP000633219"/>
    </source>
</evidence>
<keyword evidence="2" id="KW-1185">Reference proteome</keyword>
<protein>
    <submittedName>
        <fullName evidence="1">Uncharacterized protein</fullName>
    </submittedName>
</protein>
<dbReference type="Proteomes" id="UP000633219">
    <property type="component" value="Unassembled WGS sequence"/>
</dbReference>
<dbReference type="EMBL" id="JAEQNC010000014">
    <property type="protein sequence ID" value="MBL0374642.1"/>
    <property type="molecule type" value="Genomic_DNA"/>
</dbReference>
<name>A0A936YTI6_9HYPH</name>
<accession>A0A936YTI6</accession>
<proteinExistence type="predicted"/>